<sequence>MLVFSTVHAHTDKIAELKAKLEATQEEEERVYLLCELSKQYWNSSFSTALKYGNKAIVLARELNNQKALALAYNNIGVAYDIYGNYSEASSYYYKSLRIRESIGDSAGLSASYNNIATVFATQGNFEKSIELYTRSMEISKAINDTKAVALALSNLGSIYQEKKEFDKALDYILRGLQLLKPDDAATLVSLNNIGFIYSKKGEWGKALSYHHKALNFSRRVGSTVDEAYSLSGLAEAYMAGDQPEMALPYALQNVELLQKLNSKDEVKNASELLDKLYIKLGDYKNAHKYLSLQNQYADSVKAASVKTQLAELEFKYENEKAAQENLLLKAQTNLQQQMIERRNTAQLFTGALLLLVGVLAVVFFLGRRRMHRLNDLLIQKNRDVLEHSTALTLQKEQLAGQAALLREQKEELEKLNSVKDKLFSVIAHDLKSPLTSLQGLLQLIAKGAVPQDKLKPFMASLEASQQNSLWLLDNLLLWSRIQMRGLTIKPEATDLNGLVQQNIRLLEPQAEFKELQFTCDIAASHSLFADREMVSLMLRNLIANAIKFSKKGGYIRVASTLKGNCVTIAVQDTGIGMAPEKLASLFSGNSTSSRGTADERGSGLGLQLCQYFIERNSGSIWAESEVGKGSTFYFRLPAASVTQPEENAPTVAAAVEMA</sequence>
<gene>
    <name evidence="11" type="ORF">A3841_17610</name>
</gene>
<dbReference type="EMBL" id="LVWA01000005">
    <property type="protein sequence ID" value="OKL40159.1"/>
    <property type="molecule type" value="Genomic_DNA"/>
</dbReference>
<proteinExistence type="predicted"/>
<dbReference type="SMART" id="SM00387">
    <property type="entry name" value="HATPase_c"/>
    <property type="match status" value="1"/>
</dbReference>
<dbReference type="SUPFAM" id="SSF47384">
    <property type="entry name" value="Homodimeric domain of signal transducing histidine kinase"/>
    <property type="match status" value="1"/>
</dbReference>
<evidence type="ECO:0000313" key="11">
    <source>
        <dbReference type="EMBL" id="OKL40159.1"/>
    </source>
</evidence>
<dbReference type="Proteomes" id="UP000186551">
    <property type="component" value="Unassembled WGS sequence"/>
</dbReference>
<feature type="repeat" description="TPR" evidence="7">
    <location>
        <begin position="70"/>
        <end position="103"/>
    </location>
</feature>
<evidence type="ECO:0000256" key="9">
    <source>
        <dbReference type="SAM" id="Phobius"/>
    </source>
</evidence>
<feature type="coiled-coil region" evidence="8">
    <location>
        <begin position="7"/>
        <end position="34"/>
    </location>
</feature>
<evidence type="ECO:0000256" key="1">
    <source>
        <dbReference type="ARBA" id="ARBA00000085"/>
    </source>
</evidence>
<keyword evidence="3" id="KW-0597">Phosphoprotein</keyword>
<evidence type="ECO:0000256" key="3">
    <source>
        <dbReference type="ARBA" id="ARBA00022553"/>
    </source>
</evidence>
<dbReference type="Pfam" id="PF13424">
    <property type="entry name" value="TPR_12"/>
    <property type="match status" value="2"/>
</dbReference>
<dbReference type="InterPro" id="IPR004358">
    <property type="entry name" value="Sig_transdc_His_kin-like_C"/>
</dbReference>
<dbReference type="Gene3D" id="1.10.287.130">
    <property type="match status" value="1"/>
</dbReference>
<dbReference type="SUPFAM" id="SSF48452">
    <property type="entry name" value="TPR-like"/>
    <property type="match status" value="2"/>
</dbReference>
<feature type="repeat" description="TPR" evidence="7">
    <location>
        <begin position="110"/>
        <end position="143"/>
    </location>
</feature>
<dbReference type="PROSITE" id="PS50005">
    <property type="entry name" value="TPR"/>
    <property type="match status" value="3"/>
</dbReference>
<keyword evidence="9" id="KW-1133">Transmembrane helix</keyword>
<dbReference type="InterPro" id="IPR003661">
    <property type="entry name" value="HisK_dim/P_dom"/>
</dbReference>
<keyword evidence="5" id="KW-0418">Kinase</keyword>
<dbReference type="InterPro" id="IPR011990">
    <property type="entry name" value="TPR-like_helical_dom_sf"/>
</dbReference>
<dbReference type="Pfam" id="PF02518">
    <property type="entry name" value="HATPase_c"/>
    <property type="match status" value="1"/>
</dbReference>
<reference evidence="11 12" key="1">
    <citation type="submission" date="2016-03" db="EMBL/GenBank/DDBJ databases">
        <title>Genome sequence of Pontibacter sp. nov., of the family cytophagaceae, isolated from marine sediment of the Yellow Sea, China.</title>
        <authorList>
            <person name="Zhang G."/>
            <person name="Zhang R."/>
        </authorList>
    </citation>
    <scope>NUCLEOTIDE SEQUENCE [LARGE SCALE GENOMIC DNA]</scope>
    <source>
        <strain evidence="11 12">S10-8</strain>
    </source>
</reference>
<feature type="repeat" description="TPR" evidence="7">
    <location>
        <begin position="150"/>
        <end position="183"/>
    </location>
</feature>
<keyword evidence="12" id="KW-1185">Reference proteome</keyword>
<dbReference type="STRING" id="1797110.A3841_17610"/>
<feature type="coiled-coil region" evidence="8">
    <location>
        <begin position="303"/>
        <end position="330"/>
    </location>
</feature>
<evidence type="ECO:0000256" key="8">
    <source>
        <dbReference type="SAM" id="Coils"/>
    </source>
</evidence>
<evidence type="ECO:0000256" key="2">
    <source>
        <dbReference type="ARBA" id="ARBA00012438"/>
    </source>
</evidence>
<keyword evidence="9" id="KW-0812">Transmembrane</keyword>
<dbReference type="EC" id="2.7.13.3" evidence="2"/>
<dbReference type="GO" id="GO:0000155">
    <property type="term" value="F:phosphorelay sensor kinase activity"/>
    <property type="evidence" value="ECO:0007669"/>
    <property type="project" value="InterPro"/>
</dbReference>
<evidence type="ECO:0000313" key="12">
    <source>
        <dbReference type="Proteomes" id="UP000186551"/>
    </source>
</evidence>
<dbReference type="InterPro" id="IPR019734">
    <property type="entry name" value="TPR_rpt"/>
</dbReference>
<protein>
    <recommendedName>
        <fullName evidence="2">histidine kinase</fullName>
        <ecNumber evidence="2">2.7.13.3</ecNumber>
    </recommendedName>
</protein>
<evidence type="ECO:0000256" key="4">
    <source>
        <dbReference type="ARBA" id="ARBA00022679"/>
    </source>
</evidence>
<feature type="coiled-coil region" evidence="8">
    <location>
        <begin position="396"/>
        <end position="426"/>
    </location>
</feature>
<dbReference type="InterPro" id="IPR036097">
    <property type="entry name" value="HisK_dim/P_sf"/>
</dbReference>
<dbReference type="Gene3D" id="3.30.565.10">
    <property type="entry name" value="Histidine kinase-like ATPase, C-terminal domain"/>
    <property type="match status" value="1"/>
</dbReference>
<keyword evidence="6" id="KW-0902">Two-component regulatory system</keyword>
<dbReference type="AlphaFoldDB" id="A0A1Q5PD35"/>
<dbReference type="PRINTS" id="PR00344">
    <property type="entry name" value="BCTRLSENSOR"/>
</dbReference>
<dbReference type="CDD" id="cd00082">
    <property type="entry name" value="HisKA"/>
    <property type="match status" value="1"/>
</dbReference>
<dbReference type="InterPro" id="IPR050736">
    <property type="entry name" value="Sensor_HK_Regulatory"/>
</dbReference>
<dbReference type="Pfam" id="PF00512">
    <property type="entry name" value="HisKA"/>
    <property type="match status" value="1"/>
</dbReference>
<dbReference type="Gene3D" id="1.25.40.10">
    <property type="entry name" value="Tetratricopeptide repeat domain"/>
    <property type="match status" value="2"/>
</dbReference>
<dbReference type="InterPro" id="IPR005467">
    <property type="entry name" value="His_kinase_dom"/>
</dbReference>
<name>A0A1Q5PD35_9BACT</name>
<dbReference type="PANTHER" id="PTHR43711">
    <property type="entry name" value="TWO-COMPONENT HISTIDINE KINASE"/>
    <property type="match status" value="1"/>
</dbReference>
<evidence type="ECO:0000256" key="6">
    <source>
        <dbReference type="ARBA" id="ARBA00023012"/>
    </source>
</evidence>
<dbReference type="InterPro" id="IPR003594">
    <property type="entry name" value="HATPase_dom"/>
</dbReference>
<dbReference type="SMART" id="SM00388">
    <property type="entry name" value="HisKA"/>
    <property type="match status" value="1"/>
</dbReference>
<dbReference type="SUPFAM" id="SSF55874">
    <property type="entry name" value="ATPase domain of HSP90 chaperone/DNA topoisomerase II/histidine kinase"/>
    <property type="match status" value="1"/>
</dbReference>
<comment type="catalytic activity">
    <reaction evidence="1">
        <text>ATP + protein L-histidine = ADP + protein N-phospho-L-histidine.</text>
        <dbReference type="EC" id="2.7.13.3"/>
    </reaction>
</comment>
<organism evidence="11 12">
    <name type="scientific">Pontibacter flavimaris</name>
    <dbReference type="NCBI Taxonomy" id="1797110"/>
    <lineage>
        <taxon>Bacteria</taxon>
        <taxon>Pseudomonadati</taxon>
        <taxon>Bacteroidota</taxon>
        <taxon>Cytophagia</taxon>
        <taxon>Cytophagales</taxon>
        <taxon>Hymenobacteraceae</taxon>
        <taxon>Pontibacter</taxon>
    </lineage>
</organism>
<evidence type="ECO:0000256" key="7">
    <source>
        <dbReference type="PROSITE-ProRule" id="PRU00339"/>
    </source>
</evidence>
<feature type="transmembrane region" description="Helical" evidence="9">
    <location>
        <begin position="348"/>
        <end position="367"/>
    </location>
</feature>
<dbReference type="InterPro" id="IPR036890">
    <property type="entry name" value="HATPase_C_sf"/>
</dbReference>
<keyword evidence="7" id="KW-0802">TPR repeat</keyword>
<comment type="caution">
    <text evidence="11">The sequence shown here is derived from an EMBL/GenBank/DDBJ whole genome shotgun (WGS) entry which is preliminary data.</text>
</comment>
<accession>A0A1Q5PD35</accession>
<dbReference type="PANTHER" id="PTHR43711:SF31">
    <property type="entry name" value="HISTIDINE KINASE"/>
    <property type="match status" value="1"/>
</dbReference>
<dbReference type="PROSITE" id="PS50109">
    <property type="entry name" value="HIS_KIN"/>
    <property type="match status" value="1"/>
</dbReference>
<evidence type="ECO:0000256" key="5">
    <source>
        <dbReference type="ARBA" id="ARBA00022777"/>
    </source>
</evidence>
<dbReference type="SMART" id="SM00028">
    <property type="entry name" value="TPR"/>
    <property type="match status" value="5"/>
</dbReference>
<keyword evidence="8" id="KW-0175">Coiled coil</keyword>
<dbReference type="Pfam" id="PF13374">
    <property type="entry name" value="TPR_10"/>
    <property type="match status" value="1"/>
</dbReference>
<keyword evidence="4" id="KW-0808">Transferase</keyword>
<feature type="domain" description="Histidine kinase" evidence="10">
    <location>
        <begin position="426"/>
        <end position="641"/>
    </location>
</feature>
<keyword evidence="9" id="KW-0472">Membrane</keyword>
<evidence type="ECO:0000259" key="10">
    <source>
        <dbReference type="PROSITE" id="PS50109"/>
    </source>
</evidence>